<evidence type="ECO:0000313" key="3">
    <source>
        <dbReference type="Proteomes" id="UP000320390"/>
    </source>
</evidence>
<dbReference type="SUPFAM" id="SSF50341">
    <property type="entry name" value="CheW-like"/>
    <property type="match status" value="1"/>
</dbReference>
<dbReference type="InterPro" id="IPR002545">
    <property type="entry name" value="CheW-lke_dom"/>
</dbReference>
<dbReference type="GO" id="GO:0005829">
    <property type="term" value="C:cytosol"/>
    <property type="evidence" value="ECO:0007669"/>
    <property type="project" value="TreeGrafter"/>
</dbReference>
<dbReference type="Gene3D" id="2.40.50.180">
    <property type="entry name" value="CheA-289, Domain 4"/>
    <property type="match status" value="1"/>
</dbReference>
<dbReference type="PROSITE" id="PS50851">
    <property type="entry name" value="CHEW"/>
    <property type="match status" value="1"/>
</dbReference>
<evidence type="ECO:0000259" key="1">
    <source>
        <dbReference type="PROSITE" id="PS50851"/>
    </source>
</evidence>
<dbReference type="EMBL" id="CP036434">
    <property type="protein sequence ID" value="QDV04519.1"/>
    <property type="molecule type" value="Genomic_DNA"/>
</dbReference>
<dbReference type="Proteomes" id="UP000320390">
    <property type="component" value="Chromosome"/>
</dbReference>
<dbReference type="Gene3D" id="2.30.30.40">
    <property type="entry name" value="SH3 Domains"/>
    <property type="match status" value="1"/>
</dbReference>
<dbReference type="Pfam" id="PF01584">
    <property type="entry name" value="CheW"/>
    <property type="match status" value="1"/>
</dbReference>
<dbReference type="InterPro" id="IPR036061">
    <property type="entry name" value="CheW-like_dom_sf"/>
</dbReference>
<dbReference type="AlphaFoldDB" id="A0A518EK99"/>
<dbReference type="GO" id="GO:0006935">
    <property type="term" value="P:chemotaxis"/>
    <property type="evidence" value="ECO:0007669"/>
    <property type="project" value="InterPro"/>
</dbReference>
<gene>
    <name evidence="2" type="primary">cheW_1</name>
    <name evidence="2" type="ORF">Poly30_00100</name>
</gene>
<sequence>MTTQVANPPTRDDAGSKYLTFVLDGGVYGIPILNVREIIAIQPVTPLPRMPMAIRGVINLRGKIIPVLGLRTSLGLHAGDIDRSTCIVVLEVEDADQLTVNIGCIVNAVREVSGVRREDVQDPPSVGARLDSDYILGLAKAADSDHVITLLNMQVVLAEFMTEASSFESMEMEL</sequence>
<organism evidence="2 3">
    <name type="scientific">Saltatorellus ferox</name>
    <dbReference type="NCBI Taxonomy" id="2528018"/>
    <lineage>
        <taxon>Bacteria</taxon>
        <taxon>Pseudomonadati</taxon>
        <taxon>Planctomycetota</taxon>
        <taxon>Planctomycetia</taxon>
        <taxon>Planctomycetia incertae sedis</taxon>
        <taxon>Saltatorellus</taxon>
    </lineage>
</organism>
<dbReference type="PANTHER" id="PTHR22617:SF23">
    <property type="entry name" value="CHEMOTAXIS PROTEIN CHEW"/>
    <property type="match status" value="1"/>
</dbReference>
<dbReference type="PANTHER" id="PTHR22617">
    <property type="entry name" value="CHEMOTAXIS SENSOR HISTIDINE KINASE-RELATED"/>
    <property type="match status" value="1"/>
</dbReference>
<dbReference type="SMART" id="SM00260">
    <property type="entry name" value="CheW"/>
    <property type="match status" value="1"/>
</dbReference>
<protein>
    <submittedName>
        <fullName evidence="2">Chemotaxis protein CheW</fullName>
    </submittedName>
</protein>
<reference evidence="2 3" key="1">
    <citation type="submission" date="2019-02" db="EMBL/GenBank/DDBJ databases">
        <title>Deep-cultivation of Planctomycetes and their phenomic and genomic characterization uncovers novel biology.</title>
        <authorList>
            <person name="Wiegand S."/>
            <person name="Jogler M."/>
            <person name="Boedeker C."/>
            <person name="Pinto D."/>
            <person name="Vollmers J."/>
            <person name="Rivas-Marin E."/>
            <person name="Kohn T."/>
            <person name="Peeters S.H."/>
            <person name="Heuer A."/>
            <person name="Rast P."/>
            <person name="Oberbeckmann S."/>
            <person name="Bunk B."/>
            <person name="Jeske O."/>
            <person name="Meyerdierks A."/>
            <person name="Storesund J.E."/>
            <person name="Kallscheuer N."/>
            <person name="Luecker S."/>
            <person name="Lage O.M."/>
            <person name="Pohl T."/>
            <person name="Merkel B.J."/>
            <person name="Hornburger P."/>
            <person name="Mueller R.-W."/>
            <person name="Bruemmer F."/>
            <person name="Labrenz M."/>
            <person name="Spormann A.M."/>
            <person name="Op den Camp H."/>
            <person name="Overmann J."/>
            <person name="Amann R."/>
            <person name="Jetten M.S.M."/>
            <person name="Mascher T."/>
            <person name="Medema M.H."/>
            <person name="Devos D.P."/>
            <person name="Kaster A.-K."/>
            <person name="Ovreas L."/>
            <person name="Rohde M."/>
            <person name="Galperin M.Y."/>
            <person name="Jogler C."/>
        </authorList>
    </citation>
    <scope>NUCLEOTIDE SEQUENCE [LARGE SCALE GENOMIC DNA]</scope>
    <source>
        <strain evidence="2 3">Poly30</strain>
    </source>
</reference>
<dbReference type="GO" id="GO:0007165">
    <property type="term" value="P:signal transduction"/>
    <property type="evidence" value="ECO:0007669"/>
    <property type="project" value="InterPro"/>
</dbReference>
<dbReference type="OrthoDB" id="9794382at2"/>
<dbReference type="RefSeq" id="WP_145193958.1">
    <property type="nucleotide sequence ID" value="NZ_CP036434.1"/>
</dbReference>
<evidence type="ECO:0000313" key="2">
    <source>
        <dbReference type="EMBL" id="QDV04519.1"/>
    </source>
</evidence>
<name>A0A518EK99_9BACT</name>
<dbReference type="InterPro" id="IPR039315">
    <property type="entry name" value="CheW"/>
</dbReference>
<feature type="domain" description="CheW-like" evidence="1">
    <location>
        <begin position="15"/>
        <end position="162"/>
    </location>
</feature>
<accession>A0A518EK99</accession>
<proteinExistence type="predicted"/>
<keyword evidence="3" id="KW-1185">Reference proteome</keyword>